<keyword evidence="6" id="KW-1185">Reference proteome</keyword>
<dbReference type="Gene3D" id="3.40.190.10">
    <property type="entry name" value="Periplasmic binding protein-like II"/>
    <property type="match status" value="2"/>
</dbReference>
<name>A0ABZ2F272_METCP</name>
<dbReference type="Proteomes" id="UP001359308">
    <property type="component" value="Chromosome"/>
</dbReference>
<comment type="similarity">
    <text evidence="1">Belongs to the bacterial solute-binding protein 3 family.</text>
</comment>
<reference evidence="5 6" key="1">
    <citation type="submission" date="2022-09" db="EMBL/GenBank/DDBJ databases">
        <authorList>
            <person name="Giprobiosintez L."/>
        </authorList>
    </citation>
    <scope>NUCLEOTIDE SEQUENCE [LARGE SCALE GENOMIC DNA]</scope>
    <source>
        <strain evidence="6">VKPM-B-12549 (GBS-15)</strain>
    </source>
</reference>
<evidence type="ECO:0000313" key="5">
    <source>
        <dbReference type="EMBL" id="WWF00593.1"/>
    </source>
</evidence>
<dbReference type="InterPro" id="IPR022455">
    <property type="entry name" value="Methanol_oxidation_MoxJ"/>
</dbReference>
<dbReference type="PANTHER" id="PTHR35936">
    <property type="entry name" value="MEMBRANE-BOUND LYTIC MUREIN TRANSGLYCOSYLASE F"/>
    <property type="match status" value="1"/>
</dbReference>
<evidence type="ECO:0000256" key="3">
    <source>
        <dbReference type="SAM" id="SignalP"/>
    </source>
</evidence>
<evidence type="ECO:0000256" key="1">
    <source>
        <dbReference type="ARBA" id="ARBA00010333"/>
    </source>
</evidence>
<dbReference type="RefSeq" id="WP_198323750.1">
    <property type="nucleotide sequence ID" value="NZ_CP104311.1"/>
</dbReference>
<feature type="signal peptide" evidence="3">
    <location>
        <begin position="1"/>
        <end position="21"/>
    </location>
</feature>
<dbReference type="InterPro" id="IPR001638">
    <property type="entry name" value="Solute-binding_3/MltF_N"/>
</dbReference>
<organism evidence="5 6">
    <name type="scientific">Methylococcus capsulatus</name>
    <dbReference type="NCBI Taxonomy" id="414"/>
    <lineage>
        <taxon>Bacteria</taxon>
        <taxon>Pseudomonadati</taxon>
        <taxon>Pseudomonadota</taxon>
        <taxon>Gammaproteobacteria</taxon>
        <taxon>Methylococcales</taxon>
        <taxon>Methylococcaceae</taxon>
        <taxon>Methylococcus</taxon>
    </lineage>
</organism>
<dbReference type="EMBL" id="CP104311">
    <property type="protein sequence ID" value="WWF00593.1"/>
    <property type="molecule type" value="Genomic_DNA"/>
</dbReference>
<evidence type="ECO:0000256" key="2">
    <source>
        <dbReference type="ARBA" id="ARBA00022729"/>
    </source>
</evidence>
<evidence type="ECO:0000259" key="4">
    <source>
        <dbReference type="SMART" id="SM00062"/>
    </source>
</evidence>
<dbReference type="NCBIfam" id="TIGR03870">
    <property type="entry name" value="ABC_MoxJ"/>
    <property type="match status" value="1"/>
</dbReference>
<evidence type="ECO:0000313" key="6">
    <source>
        <dbReference type="Proteomes" id="UP001359308"/>
    </source>
</evidence>
<dbReference type="PANTHER" id="PTHR35936:SF17">
    <property type="entry name" value="ARGININE-BINDING EXTRACELLULAR PROTEIN ARTP"/>
    <property type="match status" value="1"/>
</dbReference>
<proteinExistence type="inferred from homology"/>
<dbReference type="SUPFAM" id="SSF53850">
    <property type="entry name" value="Periplasmic binding protein-like II"/>
    <property type="match status" value="1"/>
</dbReference>
<keyword evidence="2 3" id="KW-0732">Signal</keyword>
<accession>A0ABZ2F272</accession>
<feature type="chain" id="PRO_5046645795" evidence="3">
    <location>
        <begin position="22"/>
        <end position="283"/>
    </location>
</feature>
<feature type="domain" description="Solute-binding protein family 3/N-terminal" evidence="4">
    <location>
        <begin position="27"/>
        <end position="267"/>
    </location>
</feature>
<gene>
    <name evidence="5" type="primary">moxJ</name>
    <name evidence="5" type="ORF">N4J17_08820</name>
</gene>
<sequence length="283" mass="31328">MNRIAAAGLIASLAVSGGVQAAKRAEPLKICAAENEMPYSNKAGEGFENTLADLIGKALGRPVENVWWSDARYFVRDFLDQGLCEVVIGVDTGDPRMLTSTPYYRSGYVFIYRKDKGERITDWNSDALKTAKRIAFMPDTPAETMIRKIGRYNDMFNYLHALVGFKSRRNQYVRYDPAQLVAEVAKGNAEVAVLWGPAAARYVKDAGLAMTVIPDDNVRSDGEKVPHHYSTSVGVRKGEEALLEQIDQVLAKHANEVKAVLETEGIPLLSMDEKPARMAQRSK</sequence>
<dbReference type="SMART" id="SM00062">
    <property type="entry name" value="PBPb"/>
    <property type="match status" value="1"/>
</dbReference>
<protein>
    <submittedName>
        <fullName evidence="5">Methanol oxidation system protein MoxJ</fullName>
    </submittedName>
</protein>